<keyword evidence="2" id="KW-0472">Membrane</keyword>
<sequence length="292" mass="34096">MLNRTTKLLITLFLCILTALAIIYSDVIWSVVLLGVLFSKGLLFKFLVILKKFFFKKGIVSLSTVAWKHVAVSSFFALSKRAIINTFTGFFQDRIVKPLIHPLTRYLKVRWRIFKASNLWQKFWTVIFGTIPTSLGLWLVGIADAIWLLMKGFSLAKFLTLILKFITVFFVFFQSLWRNWIQPYIDFIVITLLVTYVEKIPFIGGFFRRTRILIKWQLRRFHSRRRRIIEKHIDGPVNSLGERLHKHVNEKKEGLTPKRSTTLSDNVNEQAKKNKGEKASLDKSDDNKSPIE</sequence>
<dbReference type="OrthoDB" id="9838048at2"/>
<reference evidence="3 4" key="1">
    <citation type="submission" date="2018-05" db="EMBL/GenBank/DDBJ databases">
        <title>Leucothrix arctica sp. nov., isolated from Arctic seawater.</title>
        <authorList>
            <person name="Choi A."/>
            <person name="Baek K."/>
        </authorList>
    </citation>
    <scope>NUCLEOTIDE SEQUENCE [LARGE SCALE GENOMIC DNA]</scope>
    <source>
        <strain evidence="3 4">IMCC9719</strain>
    </source>
</reference>
<organism evidence="3 4">
    <name type="scientific">Leucothrix arctica</name>
    <dbReference type="NCBI Taxonomy" id="1481894"/>
    <lineage>
        <taxon>Bacteria</taxon>
        <taxon>Pseudomonadati</taxon>
        <taxon>Pseudomonadota</taxon>
        <taxon>Gammaproteobacteria</taxon>
        <taxon>Thiotrichales</taxon>
        <taxon>Thiotrichaceae</taxon>
        <taxon>Leucothrix</taxon>
    </lineage>
</organism>
<evidence type="ECO:0000256" key="2">
    <source>
        <dbReference type="SAM" id="Phobius"/>
    </source>
</evidence>
<evidence type="ECO:0000256" key="1">
    <source>
        <dbReference type="SAM" id="MobiDB-lite"/>
    </source>
</evidence>
<feature type="region of interest" description="Disordered" evidence="1">
    <location>
        <begin position="250"/>
        <end position="292"/>
    </location>
</feature>
<feature type="transmembrane region" description="Helical" evidence="2">
    <location>
        <begin position="187"/>
        <end position="207"/>
    </location>
</feature>
<feature type="compositionally biased region" description="Basic and acidic residues" evidence="1">
    <location>
        <begin position="270"/>
        <end position="292"/>
    </location>
</feature>
<dbReference type="RefSeq" id="WP_109823636.1">
    <property type="nucleotide sequence ID" value="NZ_QGKL01000032.1"/>
</dbReference>
<dbReference type="Proteomes" id="UP000245506">
    <property type="component" value="Unassembled WGS sequence"/>
</dbReference>
<keyword evidence="2" id="KW-1133">Transmembrane helix</keyword>
<comment type="caution">
    <text evidence="3">The sequence shown here is derived from an EMBL/GenBank/DDBJ whole genome shotgun (WGS) entry which is preliminary data.</text>
</comment>
<gene>
    <name evidence="3" type="ORF">DKT75_11785</name>
</gene>
<feature type="transmembrane region" description="Helical" evidence="2">
    <location>
        <begin position="123"/>
        <end position="149"/>
    </location>
</feature>
<evidence type="ECO:0000313" key="3">
    <source>
        <dbReference type="EMBL" id="PWQ95708.1"/>
    </source>
</evidence>
<proteinExistence type="predicted"/>
<feature type="transmembrane region" description="Helical" evidence="2">
    <location>
        <begin position="31"/>
        <end position="50"/>
    </location>
</feature>
<keyword evidence="2" id="KW-0812">Transmembrane</keyword>
<name>A0A317CAY6_9GAMM</name>
<accession>A0A317CAY6</accession>
<dbReference type="EMBL" id="QGKL01000032">
    <property type="protein sequence ID" value="PWQ95708.1"/>
    <property type="molecule type" value="Genomic_DNA"/>
</dbReference>
<keyword evidence="4" id="KW-1185">Reference proteome</keyword>
<feature type="compositionally biased region" description="Polar residues" evidence="1">
    <location>
        <begin position="258"/>
        <end position="269"/>
    </location>
</feature>
<evidence type="ECO:0000313" key="4">
    <source>
        <dbReference type="Proteomes" id="UP000245506"/>
    </source>
</evidence>
<dbReference type="AlphaFoldDB" id="A0A317CAY6"/>
<feature type="transmembrane region" description="Helical" evidence="2">
    <location>
        <begin position="161"/>
        <end position="181"/>
    </location>
</feature>
<protein>
    <submittedName>
        <fullName evidence="3">Uncharacterized protein</fullName>
    </submittedName>
</protein>